<gene>
    <name evidence="1" type="ORF">F0169_02115</name>
</gene>
<sequence>MSIYSLSPLVIKPDAWRLFRYLPSDKVPAYRTMRGSSLRIEASIDTKTAAQMYKRIPE</sequence>
<reference evidence="1 2" key="2">
    <citation type="journal article" date="2023" name="Plant Pathol.">
        <title>Dismantling and reorganizing Pseudomonas marginalis sensu#lato.</title>
        <authorList>
            <person name="Sawada H."/>
            <person name="Fujikawa T."/>
            <person name="Satou M."/>
        </authorList>
    </citation>
    <scope>NUCLEOTIDE SEQUENCE [LARGE SCALE GENOMIC DNA]</scope>
    <source>
        <strain evidence="1 2">MAFF 212408</strain>
    </source>
</reference>
<dbReference type="EMBL" id="VUAZ01000009">
    <property type="protein sequence ID" value="MPR00974.1"/>
    <property type="molecule type" value="Genomic_DNA"/>
</dbReference>
<organism evidence="1 2">
    <name type="scientific">Pseudomonas kitaguniensis</name>
    <dbReference type="NCBI Taxonomy" id="2607908"/>
    <lineage>
        <taxon>Bacteria</taxon>
        <taxon>Pseudomonadati</taxon>
        <taxon>Pseudomonadota</taxon>
        <taxon>Gammaproteobacteria</taxon>
        <taxon>Pseudomonadales</taxon>
        <taxon>Pseudomonadaceae</taxon>
        <taxon>Pseudomonas</taxon>
    </lineage>
</organism>
<evidence type="ECO:0000313" key="1">
    <source>
        <dbReference type="EMBL" id="MPR00974.1"/>
    </source>
</evidence>
<dbReference type="Pfam" id="PF13988">
    <property type="entry name" value="DUF4225"/>
    <property type="match status" value="1"/>
</dbReference>
<accession>A0A5N7KFM7</accession>
<dbReference type="InterPro" id="IPR025320">
    <property type="entry name" value="DUF4225"/>
</dbReference>
<reference evidence="1 2" key="1">
    <citation type="journal article" date="2020" name="Int. J. Syst. Evol. Microbiol.">
        <title>Pseudomonas kitaguniensis sp. nov., a pathogen causing bacterial rot of Welsh onion in Japan.</title>
        <authorList>
            <person name="Sawada H."/>
            <person name="Fujikawa T."/>
            <person name="Nishiwaki Y."/>
            <person name="Horita H."/>
        </authorList>
    </citation>
    <scope>NUCLEOTIDE SEQUENCE [LARGE SCALE GENOMIC DNA]</scope>
    <source>
        <strain evidence="1 2">MAFF 212408</strain>
    </source>
</reference>
<proteinExistence type="predicted"/>
<dbReference type="Proteomes" id="UP000326112">
    <property type="component" value="Unassembled WGS sequence"/>
</dbReference>
<name>A0A5N7KFM7_9PSED</name>
<evidence type="ECO:0000313" key="2">
    <source>
        <dbReference type="Proteomes" id="UP000326112"/>
    </source>
</evidence>
<comment type="caution">
    <text evidence="1">The sequence shown here is derived from an EMBL/GenBank/DDBJ whole genome shotgun (WGS) entry which is preliminary data.</text>
</comment>
<protein>
    <submittedName>
        <fullName evidence="1">DUF4225 domain-containing protein</fullName>
    </submittedName>
</protein>
<keyword evidence="2" id="KW-1185">Reference proteome</keyword>